<dbReference type="CDD" id="cd22749">
    <property type="entry name" value="Otubain_C65"/>
    <property type="match status" value="1"/>
</dbReference>
<evidence type="ECO:0000256" key="5">
    <source>
        <dbReference type="ARBA" id="ARBA00022801"/>
    </source>
</evidence>
<dbReference type="GO" id="GO:0004843">
    <property type="term" value="F:cysteine-type deubiquitinase activity"/>
    <property type="evidence" value="ECO:0007669"/>
    <property type="project" value="UniProtKB-EC"/>
</dbReference>
<evidence type="ECO:0000256" key="2">
    <source>
        <dbReference type="ARBA" id="ARBA00012759"/>
    </source>
</evidence>
<dbReference type="InterPro" id="IPR019400">
    <property type="entry name" value="Peptidase_C65_otubain"/>
</dbReference>
<proteinExistence type="predicted"/>
<feature type="region of interest" description="Disordered" evidence="7">
    <location>
        <begin position="291"/>
        <end position="394"/>
    </location>
</feature>
<dbReference type="Gene3D" id="3.30.200.60">
    <property type="entry name" value="Peptidase C65 Otubain, subdomain 1"/>
    <property type="match status" value="1"/>
</dbReference>
<accession>A0AA48L370</accession>
<dbReference type="InterPro" id="IPR042468">
    <property type="entry name" value="Peptidase_C65_otubain_sub1"/>
</dbReference>
<keyword evidence="4" id="KW-0833">Ubl conjugation pathway</keyword>
<evidence type="ECO:0000313" key="10">
    <source>
        <dbReference type="Proteomes" id="UP001233271"/>
    </source>
</evidence>
<dbReference type="AlphaFoldDB" id="A0AA48L370"/>
<dbReference type="Gene3D" id="1.20.1300.20">
    <property type="entry name" value="Peptidase C65 Otubain, subdomain 2"/>
    <property type="match status" value="1"/>
</dbReference>
<dbReference type="InterPro" id="IPR042467">
    <property type="entry name" value="Peptidase_C65_otubain_sub2"/>
</dbReference>
<dbReference type="EC" id="3.4.19.12" evidence="2"/>
<dbReference type="InterPro" id="IPR003323">
    <property type="entry name" value="OTU_dom"/>
</dbReference>
<evidence type="ECO:0000256" key="7">
    <source>
        <dbReference type="SAM" id="MobiDB-lite"/>
    </source>
</evidence>
<comment type="catalytic activity">
    <reaction evidence="1">
        <text>Thiol-dependent hydrolysis of ester, thioester, amide, peptide and isopeptide bonds formed by the C-terminal Gly of ubiquitin (a 76-residue protein attached to proteins as an intracellular targeting signal).</text>
        <dbReference type="EC" id="3.4.19.12"/>
    </reaction>
</comment>
<dbReference type="GO" id="GO:0043130">
    <property type="term" value="F:ubiquitin binding"/>
    <property type="evidence" value="ECO:0007669"/>
    <property type="project" value="TreeGrafter"/>
</dbReference>
<gene>
    <name evidence="9" type="ORF">CcaverHIS019_0311920</name>
</gene>
<feature type="domain" description="OTU" evidence="8">
    <location>
        <begin position="71"/>
        <end position="284"/>
    </location>
</feature>
<dbReference type="GO" id="GO:0006508">
    <property type="term" value="P:proteolysis"/>
    <property type="evidence" value="ECO:0007669"/>
    <property type="project" value="UniProtKB-KW"/>
</dbReference>
<dbReference type="RefSeq" id="XP_060456387.1">
    <property type="nucleotide sequence ID" value="XM_060599721.1"/>
</dbReference>
<evidence type="ECO:0000259" key="8">
    <source>
        <dbReference type="PROSITE" id="PS50802"/>
    </source>
</evidence>
<dbReference type="SUPFAM" id="SSF54001">
    <property type="entry name" value="Cysteine proteinases"/>
    <property type="match status" value="1"/>
</dbReference>
<dbReference type="PANTHER" id="PTHR12931:SF15">
    <property type="entry name" value="UBIQUITIN THIOESTERASE OTUBAIN-LIKE"/>
    <property type="match status" value="1"/>
</dbReference>
<evidence type="ECO:0000256" key="6">
    <source>
        <dbReference type="ARBA" id="ARBA00022807"/>
    </source>
</evidence>
<evidence type="ECO:0000256" key="1">
    <source>
        <dbReference type="ARBA" id="ARBA00000707"/>
    </source>
</evidence>
<feature type="compositionally biased region" description="Low complexity" evidence="7">
    <location>
        <begin position="297"/>
        <end position="353"/>
    </location>
</feature>
<evidence type="ECO:0000256" key="3">
    <source>
        <dbReference type="ARBA" id="ARBA00022670"/>
    </source>
</evidence>
<evidence type="ECO:0000256" key="4">
    <source>
        <dbReference type="ARBA" id="ARBA00022786"/>
    </source>
</evidence>
<reference evidence="9" key="1">
    <citation type="journal article" date="2023" name="BMC Genomics">
        <title>Chromosome-level genome assemblies of Cutaneotrichosporon spp. (Trichosporonales, Basidiomycota) reveal imbalanced evolution between nucleotide sequences and chromosome synteny.</title>
        <authorList>
            <person name="Kobayashi Y."/>
            <person name="Kayamori A."/>
            <person name="Aoki K."/>
            <person name="Shiwa Y."/>
            <person name="Matsutani M."/>
            <person name="Fujita N."/>
            <person name="Sugita T."/>
            <person name="Iwasaki W."/>
            <person name="Tanaka N."/>
            <person name="Takashima M."/>
        </authorList>
    </citation>
    <scope>NUCLEOTIDE SEQUENCE</scope>
    <source>
        <strain evidence="9">HIS019</strain>
    </source>
</reference>
<dbReference type="GeneID" id="85494992"/>
<keyword evidence="10" id="KW-1185">Reference proteome</keyword>
<dbReference type="Pfam" id="PF10275">
    <property type="entry name" value="Peptidase_C65"/>
    <property type="match status" value="1"/>
</dbReference>
<keyword evidence="5" id="KW-0378">Hydrolase</keyword>
<keyword evidence="3" id="KW-0645">Protease</keyword>
<dbReference type="PROSITE" id="PS50802">
    <property type="entry name" value="OTU"/>
    <property type="match status" value="1"/>
</dbReference>
<evidence type="ECO:0000313" key="9">
    <source>
        <dbReference type="EMBL" id="BEI91122.1"/>
    </source>
</evidence>
<dbReference type="InterPro" id="IPR038765">
    <property type="entry name" value="Papain-like_cys_pep_sf"/>
</dbReference>
<dbReference type="KEGG" id="ccac:CcaHIS019_0311920"/>
<keyword evidence="6" id="KW-0788">Thiol protease</keyword>
<sequence>MQYERQIDETTDLSTLTDQEIMRLMEGMDASVMNKPLITGPVHLLAIKGEYLNGSTEVLRKLEWLQDNGWDQVWRARGDGDCFYRSDPAFTLAYLLHILYSSTRSDDASKALKAIHDTMPTMASVGFQQDLVDEFVEPLISIISSLVDPPPGQEPTEFSLLEVLQDPEKSNSIVVALRLMTAAYIRTHPDDFAPFLFSPSTLEPVSPEQFCREEVEPCGKEADHAQIMALAAALAVPVRVAYLDRSEVSTDVINWVEFGNAAANDESSLTLLYRPGHFDVVTKDQMVEALARSSGHAGPSGVHAGPSGSAPSGSAPSGSAPSGSASSGTAPSGTAPFGSASEPSASSSTVPTERVSSSDEDAPAQSAVSATNVPLSQEAPPPVPQPAAVFQSAP</sequence>
<protein>
    <recommendedName>
        <fullName evidence="2">ubiquitinyl hydrolase 1</fullName>
        <ecNumber evidence="2">3.4.19.12</ecNumber>
    </recommendedName>
</protein>
<dbReference type="GO" id="GO:0071108">
    <property type="term" value="P:protein K48-linked deubiquitination"/>
    <property type="evidence" value="ECO:0007669"/>
    <property type="project" value="TreeGrafter"/>
</dbReference>
<dbReference type="EMBL" id="AP028214">
    <property type="protein sequence ID" value="BEI91122.1"/>
    <property type="molecule type" value="Genomic_DNA"/>
</dbReference>
<organism evidence="9 10">
    <name type="scientific">Cutaneotrichosporon cavernicola</name>
    <dbReference type="NCBI Taxonomy" id="279322"/>
    <lineage>
        <taxon>Eukaryota</taxon>
        <taxon>Fungi</taxon>
        <taxon>Dikarya</taxon>
        <taxon>Basidiomycota</taxon>
        <taxon>Agaricomycotina</taxon>
        <taxon>Tremellomycetes</taxon>
        <taxon>Trichosporonales</taxon>
        <taxon>Trichosporonaceae</taxon>
        <taxon>Cutaneotrichosporon</taxon>
    </lineage>
</organism>
<dbReference type="Proteomes" id="UP001233271">
    <property type="component" value="Chromosome 3"/>
</dbReference>
<name>A0AA48L370_9TREE</name>
<dbReference type="PANTHER" id="PTHR12931">
    <property type="entry name" value="UBIQUITIN THIOLESTERASE PROTEIN OTUB"/>
    <property type="match status" value="1"/>
</dbReference>
<dbReference type="GO" id="GO:0005634">
    <property type="term" value="C:nucleus"/>
    <property type="evidence" value="ECO:0007669"/>
    <property type="project" value="TreeGrafter"/>
</dbReference>